<comment type="caution">
    <text evidence="1">The sequence shown here is derived from an EMBL/GenBank/DDBJ whole genome shotgun (WGS) entry which is preliminary data.</text>
</comment>
<gene>
    <name evidence="1" type="ORF">GRG538_LOCUS11937</name>
</gene>
<name>A0A818BV69_9BILA</name>
<reference evidence="1" key="1">
    <citation type="submission" date="2021-02" db="EMBL/GenBank/DDBJ databases">
        <authorList>
            <person name="Nowell W R."/>
        </authorList>
    </citation>
    <scope>NUCLEOTIDE SEQUENCE</scope>
</reference>
<evidence type="ECO:0000313" key="1">
    <source>
        <dbReference type="EMBL" id="CAF3422890.1"/>
    </source>
</evidence>
<organism evidence="1 2">
    <name type="scientific">Rotaria socialis</name>
    <dbReference type="NCBI Taxonomy" id="392032"/>
    <lineage>
        <taxon>Eukaryota</taxon>
        <taxon>Metazoa</taxon>
        <taxon>Spiralia</taxon>
        <taxon>Gnathifera</taxon>
        <taxon>Rotifera</taxon>
        <taxon>Eurotatoria</taxon>
        <taxon>Bdelloidea</taxon>
        <taxon>Philodinida</taxon>
        <taxon>Philodinidae</taxon>
        <taxon>Rotaria</taxon>
    </lineage>
</organism>
<dbReference type="Proteomes" id="UP000663872">
    <property type="component" value="Unassembled WGS sequence"/>
</dbReference>
<accession>A0A818BV69</accession>
<dbReference type="EMBL" id="CAJNYT010001640">
    <property type="protein sequence ID" value="CAF3422890.1"/>
    <property type="molecule type" value="Genomic_DNA"/>
</dbReference>
<dbReference type="AlphaFoldDB" id="A0A818BV69"/>
<sequence>MFIQGTIKKKFKSDPELNNQLCKQIDHYLELDKCHRSIANYDNVRGIFFQVPGSKPLTLQAIEGEIKYKVQSSLDMAYGVLHQRNIKLALTKLNDTQRPISRRQGDYDIEDPTVHVREKLIVFCQELVEAVKTRLEDAPSVFLLMKSCLDVSSLYEQVVLIGQQTLEDYGQSALQKLIDFTLLNSTDIQVKVTSIQQQYAEWKRRCLFEIVDKDTFGIWTTDGKIITSKVMKTFFYQQKASRWYS</sequence>
<protein>
    <submittedName>
        <fullName evidence="1">Uncharacterized protein</fullName>
    </submittedName>
</protein>
<proteinExistence type="predicted"/>
<evidence type="ECO:0000313" key="2">
    <source>
        <dbReference type="Proteomes" id="UP000663872"/>
    </source>
</evidence>